<dbReference type="GO" id="GO:0003677">
    <property type="term" value="F:DNA binding"/>
    <property type="evidence" value="ECO:0007669"/>
    <property type="project" value="UniProtKB-UniRule"/>
</dbReference>
<dbReference type="SMART" id="SM00389">
    <property type="entry name" value="HOX"/>
    <property type="match status" value="1"/>
</dbReference>
<feature type="domain" description="ELK" evidence="9">
    <location>
        <begin position="286"/>
        <end position="306"/>
    </location>
</feature>
<keyword evidence="4 5" id="KW-0539">Nucleus</keyword>
<keyword evidence="3 5" id="KW-0371">Homeobox</keyword>
<dbReference type="SMART" id="SM01256">
    <property type="entry name" value="KNOX2"/>
    <property type="match status" value="1"/>
</dbReference>
<dbReference type="Gene3D" id="1.10.10.60">
    <property type="entry name" value="Homeodomain-like"/>
    <property type="match status" value="1"/>
</dbReference>
<dbReference type="PANTHER" id="PTHR11850">
    <property type="entry name" value="HOMEOBOX PROTEIN TRANSCRIPTION FACTORS"/>
    <property type="match status" value="1"/>
</dbReference>
<evidence type="ECO:0000256" key="4">
    <source>
        <dbReference type="ARBA" id="ARBA00023242"/>
    </source>
</evidence>
<evidence type="ECO:0000256" key="5">
    <source>
        <dbReference type="PROSITE-ProRule" id="PRU00108"/>
    </source>
</evidence>
<evidence type="ECO:0000256" key="3">
    <source>
        <dbReference type="ARBA" id="ARBA00023155"/>
    </source>
</evidence>
<dbReference type="PROSITE" id="PS51213">
    <property type="entry name" value="ELK"/>
    <property type="match status" value="1"/>
</dbReference>
<comment type="similarity">
    <text evidence="6">Belongs to the TALE/KNOX homeobox family.</text>
</comment>
<feature type="region of interest" description="Disordered" evidence="7">
    <location>
        <begin position="250"/>
        <end position="274"/>
    </location>
</feature>
<dbReference type="SUPFAM" id="SSF46689">
    <property type="entry name" value="Homeodomain-like"/>
    <property type="match status" value="1"/>
</dbReference>
<dbReference type="Pfam" id="PF05920">
    <property type="entry name" value="Homeobox_KN"/>
    <property type="match status" value="1"/>
</dbReference>
<feature type="DNA-binding region" description="Homeobox; TALE-type" evidence="5">
    <location>
        <begin position="307"/>
        <end position="370"/>
    </location>
</feature>
<proteinExistence type="evidence at transcript level"/>
<evidence type="ECO:0000256" key="1">
    <source>
        <dbReference type="ARBA" id="ARBA00004123"/>
    </source>
</evidence>
<protein>
    <submittedName>
        <fullName evidence="10">Transcription factor class I KNOX1-2</fullName>
    </submittedName>
</protein>
<dbReference type="Pfam" id="PF03790">
    <property type="entry name" value="KNOX1"/>
    <property type="match status" value="1"/>
</dbReference>
<dbReference type="InterPro" id="IPR005540">
    <property type="entry name" value="KNOX1"/>
</dbReference>
<dbReference type="PROSITE" id="PS50071">
    <property type="entry name" value="HOMEOBOX_2"/>
    <property type="match status" value="1"/>
</dbReference>
<dbReference type="InterPro" id="IPR001356">
    <property type="entry name" value="HD"/>
</dbReference>
<dbReference type="Pfam" id="PF03789">
    <property type="entry name" value="ELK"/>
    <property type="match status" value="1"/>
</dbReference>
<feature type="domain" description="Homeobox" evidence="8">
    <location>
        <begin position="306"/>
        <end position="369"/>
    </location>
</feature>
<comment type="subcellular location">
    <subcellularLocation>
        <location evidence="1 5">Nucleus</location>
    </subcellularLocation>
</comment>
<dbReference type="SMART" id="SM01255">
    <property type="entry name" value="KNOX1"/>
    <property type="match status" value="1"/>
</dbReference>
<dbReference type="InterPro" id="IPR009057">
    <property type="entry name" value="Homeodomain-like_sf"/>
</dbReference>
<dbReference type="InterPro" id="IPR050224">
    <property type="entry name" value="TALE_homeobox"/>
</dbReference>
<dbReference type="Pfam" id="PF03791">
    <property type="entry name" value="KNOX2"/>
    <property type="match status" value="1"/>
</dbReference>
<evidence type="ECO:0000313" key="10">
    <source>
        <dbReference type="EMBL" id="ASU87383.1"/>
    </source>
</evidence>
<dbReference type="InterPro" id="IPR017970">
    <property type="entry name" value="Homeobox_CS"/>
</dbReference>
<dbReference type="GO" id="GO:0005634">
    <property type="term" value="C:nucleus"/>
    <property type="evidence" value="ECO:0007669"/>
    <property type="project" value="UniProtKB-SubCell"/>
</dbReference>
<keyword evidence="2 5" id="KW-0238">DNA-binding</keyword>
<evidence type="ECO:0000256" key="2">
    <source>
        <dbReference type="ARBA" id="ARBA00023125"/>
    </source>
</evidence>
<dbReference type="CDD" id="cd00086">
    <property type="entry name" value="homeodomain"/>
    <property type="match status" value="1"/>
</dbReference>
<dbReference type="SMART" id="SM01188">
    <property type="entry name" value="ELK"/>
    <property type="match status" value="1"/>
</dbReference>
<dbReference type="InterPro" id="IPR008422">
    <property type="entry name" value="KN_HD"/>
</dbReference>
<organism evidence="10">
    <name type="scientific">Huperzia selago</name>
    <name type="common">Fir clubmoss</name>
    <name type="synonym">Lycopodium selago</name>
    <dbReference type="NCBI Taxonomy" id="70001"/>
    <lineage>
        <taxon>Eukaryota</taxon>
        <taxon>Viridiplantae</taxon>
        <taxon>Streptophyta</taxon>
        <taxon>Embryophyta</taxon>
        <taxon>Tracheophyta</taxon>
        <taxon>Lycopodiopsida</taxon>
        <taxon>Lycopodiales</taxon>
        <taxon>Lycopodiaceae</taxon>
        <taxon>Huperzioideae</taxon>
        <taxon>Huperzia</taxon>
    </lineage>
</organism>
<dbReference type="EMBL" id="KX761182">
    <property type="protein sequence ID" value="ASU87383.1"/>
    <property type="molecule type" value="mRNA"/>
</dbReference>
<dbReference type="InterPro" id="IPR005541">
    <property type="entry name" value="KNOX2"/>
</dbReference>
<evidence type="ECO:0000259" key="8">
    <source>
        <dbReference type="PROSITE" id="PS50071"/>
    </source>
</evidence>
<dbReference type="AlphaFoldDB" id="A0A286QXT5"/>
<dbReference type="GO" id="GO:0000981">
    <property type="term" value="F:DNA-binding transcription factor activity, RNA polymerase II-specific"/>
    <property type="evidence" value="ECO:0007669"/>
    <property type="project" value="InterPro"/>
</dbReference>
<reference evidence="10" key="1">
    <citation type="submission" date="2016-08" db="EMBL/GenBank/DDBJ databases">
        <title>The Huperzia selago shoot tip transcriptome sheds new light on the evolution of leaves.</title>
        <authorList>
            <person name="Evkaikina A.I."/>
            <person name="Berke L."/>
            <person name="Romanova M.A."/>
            <person name="Proux-Wera E."/>
            <person name="Rydin C."/>
            <person name="Dobryakova K.S."/>
            <person name="Ivanova A.N."/>
            <person name="Pawlowski K."/>
            <person name="Voitsekhovskaja O.V."/>
        </authorList>
    </citation>
    <scope>NUCLEOTIDE SEQUENCE</scope>
</reference>
<evidence type="ECO:0000256" key="6">
    <source>
        <dbReference type="PROSITE-ProRule" id="PRU00559"/>
    </source>
</evidence>
<dbReference type="PROSITE" id="PS00027">
    <property type="entry name" value="HOMEOBOX_1"/>
    <property type="match status" value="1"/>
</dbReference>
<dbReference type="InterPro" id="IPR005539">
    <property type="entry name" value="ELK_dom"/>
</dbReference>
<name>A0A286QXT5_HUPSE</name>
<accession>A0A286QXT5</accession>
<evidence type="ECO:0000259" key="9">
    <source>
        <dbReference type="PROSITE" id="PS51213"/>
    </source>
</evidence>
<sequence>MHSMQSTREGRFSQSSENFIPMQGTYVCSEHDHEQAALYYDSDAMVHARLHECEEQQIVGHTLSYDLEEYFSIPQYHTDLVNPICSESIGLSHHFDNQLDHLGKELGSCYSDASLVANTSSESAENKLIPSQLAESLVGDHMESEIKAAILAHPHYPRLVAAHMNCQKVGASPEVISQIDSKFVDLIRDFHKRQLSPSSNIGANPELDEFMVAYCNLLMNYEHEVNKTYKDAMSFCRKLEQQLSIFSTGSIASGESEERNDGCATSDEDESGCEDLELDPLTEEKEIKEQLMRKYSGYFGSLKQEFMKKKKKGKLPTESRQQLLDWWSNHIKWPYPSEAEKASLAESTGLGQKQINNWFINQRKRHWKPAEEHSMMIIHPNQTSTQGGSDGQ</sequence>
<evidence type="ECO:0000256" key="7">
    <source>
        <dbReference type="SAM" id="MobiDB-lite"/>
    </source>
</evidence>